<name>A0A921UYE4_SORBI</name>
<evidence type="ECO:0000256" key="1">
    <source>
        <dbReference type="SAM" id="MobiDB-lite"/>
    </source>
</evidence>
<reference evidence="2" key="2">
    <citation type="submission" date="2020-10" db="EMBL/GenBank/DDBJ databases">
        <authorList>
            <person name="Cooper E.A."/>
            <person name="Brenton Z.W."/>
            <person name="Flinn B.S."/>
            <person name="Jenkins J."/>
            <person name="Shu S."/>
            <person name="Flowers D."/>
            <person name="Luo F."/>
            <person name="Wang Y."/>
            <person name="Xia P."/>
            <person name="Barry K."/>
            <person name="Daum C."/>
            <person name="Lipzen A."/>
            <person name="Yoshinaga Y."/>
            <person name="Schmutz J."/>
            <person name="Saski C."/>
            <person name="Vermerris W."/>
            <person name="Kresovich S."/>
        </authorList>
    </citation>
    <scope>NUCLEOTIDE SEQUENCE</scope>
</reference>
<dbReference type="Gramene" id="EER91023">
    <property type="protein sequence ID" value="EER91023"/>
    <property type="gene ID" value="SORBI_3001G122900"/>
</dbReference>
<dbReference type="PANTHER" id="PTHR46756:SF18">
    <property type="entry name" value="GAS2-LIKE PROTEIN PICKLED EGGS"/>
    <property type="match status" value="1"/>
</dbReference>
<evidence type="ECO:0000313" key="3">
    <source>
        <dbReference type="Proteomes" id="UP000807115"/>
    </source>
</evidence>
<proteinExistence type="predicted"/>
<feature type="compositionally biased region" description="Basic and acidic residues" evidence="1">
    <location>
        <begin position="579"/>
        <end position="604"/>
    </location>
</feature>
<sequence length="693" mass="75889">MSLHAARGGAHEDLSWSVIGRRAPGDVTFGDGEGGGGMRRAQLQGQQGAVRVDEASSASTFRELDEAFLQTQTKIWLGEVLHVRFDEDTLVADLLADGELLFQVSKIIWKRLLKKNIEQLKQSKVYIFERLSFGRSSGKYMPYSKVDSFLKICQILGLAGIDLFTPSDVVEKRNVRKVCICIRSVSKKSHIMHLNVPDFDIVTYTISMPNYVVGGIRRSLEQPQYSSSSSSGYSPRAGSKALQQQIIFGGQNDQHEDTHYDSDEAESKLSLLEPEDSVDEDNFAAVLSQFSDAHAPNEESEGYGESGHDKHEEKSLAESVGSGSLNIGVIDSEFIKLSLLEPEDSVDEDNFAAVLPQFSDAHAPNEESEGYGESGHDKHEEKSLAESVGSGSLNIGVIDSEFMDSSPLIHNKESCSTHSATDQCSRTRMAKCSLSSEESDSTSSHLAFDSGKNYLELNNHSDTDSERIYDGHAKSLDHYIQENGETLADHPKKEEGDLQKDTGTIVQHCDALACDRESVCSSCEEPRYGLNGEPSDLSSESYSGLTPTLNTGGKLPMVSEDPVNNLEPNMTDGVTSDSTYRELNPEVSTRNEMDGSESTDKPVEAEDIAQDSVTRRPEDDVPKSGKGVLKSVAGGITLAGAVFFMIHLRRSKERSFATVIPSLSEKSVRSNSRAKNMDKENVHDVYPGGWLKV</sequence>
<dbReference type="AlphaFoldDB" id="A0A921UYE4"/>
<feature type="region of interest" description="Disordered" evidence="1">
    <location>
        <begin position="293"/>
        <end position="319"/>
    </location>
</feature>
<feature type="region of interest" description="Disordered" evidence="1">
    <location>
        <begin position="531"/>
        <end position="626"/>
    </location>
</feature>
<dbReference type="InterPro" id="IPR036872">
    <property type="entry name" value="CH_dom_sf"/>
</dbReference>
<feature type="compositionally biased region" description="Basic and acidic residues" evidence="1">
    <location>
        <begin position="306"/>
        <end position="316"/>
    </location>
</feature>
<dbReference type="Proteomes" id="UP000807115">
    <property type="component" value="Chromosome 1"/>
</dbReference>
<evidence type="ECO:0000313" key="2">
    <source>
        <dbReference type="EMBL" id="KAG0547990.1"/>
    </source>
</evidence>
<dbReference type="CDD" id="cd00014">
    <property type="entry name" value="CH_SF"/>
    <property type="match status" value="1"/>
</dbReference>
<feature type="compositionally biased region" description="Polar residues" evidence="1">
    <location>
        <begin position="536"/>
        <end position="551"/>
    </location>
</feature>
<feature type="compositionally biased region" description="Basic and acidic residues" evidence="1">
    <location>
        <begin position="374"/>
        <end position="384"/>
    </location>
</feature>
<protein>
    <recommendedName>
        <fullName evidence="4">Calponin-homology (CH) domain-containing protein</fullName>
    </recommendedName>
</protein>
<accession>A0A921UYE4</accession>
<dbReference type="EMBL" id="CM027680">
    <property type="protein sequence ID" value="KAG0547990.1"/>
    <property type="molecule type" value="Genomic_DNA"/>
</dbReference>
<gene>
    <name evidence="2" type="ORF">BDA96_01G128200</name>
</gene>
<comment type="caution">
    <text evidence="2">The sequence shown here is derived from an EMBL/GenBank/DDBJ whole genome shotgun (WGS) entry which is preliminary data.</text>
</comment>
<evidence type="ECO:0008006" key="4">
    <source>
        <dbReference type="Google" id="ProtNLM"/>
    </source>
</evidence>
<feature type="compositionally biased region" description="Polar residues" evidence="1">
    <location>
        <begin position="566"/>
        <end position="578"/>
    </location>
</feature>
<feature type="region of interest" description="Disordered" evidence="1">
    <location>
        <begin position="360"/>
        <end position="388"/>
    </location>
</feature>
<feature type="compositionally biased region" description="Basic and acidic residues" evidence="1">
    <location>
        <begin position="613"/>
        <end position="623"/>
    </location>
</feature>
<dbReference type="Gene3D" id="1.10.418.10">
    <property type="entry name" value="Calponin-like domain"/>
    <property type="match status" value="1"/>
</dbReference>
<dbReference type="OMA" id="QCDTHYD"/>
<reference evidence="2" key="1">
    <citation type="journal article" date="2019" name="BMC Genomics">
        <title>A new reference genome for Sorghum bicolor reveals high levels of sequence similarity between sweet and grain genotypes: implications for the genetics of sugar metabolism.</title>
        <authorList>
            <person name="Cooper E.A."/>
            <person name="Brenton Z.W."/>
            <person name="Flinn B.S."/>
            <person name="Jenkins J."/>
            <person name="Shu S."/>
            <person name="Flowers D."/>
            <person name="Luo F."/>
            <person name="Wang Y."/>
            <person name="Xia P."/>
            <person name="Barry K."/>
            <person name="Daum C."/>
            <person name="Lipzen A."/>
            <person name="Yoshinaga Y."/>
            <person name="Schmutz J."/>
            <person name="Saski C."/>
            <person name="Vermerris W."/>
            <person name="Kresovich S."/>
        </authorList>
    </citation>
    <scope>NUCLEOTIDE SEQUENCE</scope>
</reference>
<dbReference type="PANTHER" id="PTHR46756">
    <property type="entry name" value="TRANSGELIN"/>
    <property type="match status" value="1"/>
</dbReference>
<organism evidence="2 3">
    <name type="scientific">Sorghum bicolor</name>
    <name type="common">Sorghum</name>
    <name type="synonym">Sorghum vulgare</name>
    <dbReference type="NCBI Taxonomy" id="4558"/>
    <lineage>
        <taxon>Eukaryota</taxon>
        <taxon>Viridiplantae</taxon>
        <taxon>Streptophyta</taxon>
        <taxon>Embryophyta</taxon>
        <taxon>Tracheophyta</taxon>
        <taxon>Spermatophyta</taxon>
        <taxon>Magnoliopsida</taxon>
        <taxon>Liliopsida</taxon>
        <taxon>Poales</taxon>
        <taxon>Poaceae</taxon>
        <taxon>PACMAD clade</taxon>
        <taxon>Panicoideae</taxon>
        <taxon>Andropogonodae</taxon>
        <taxon>Andropogoneae</taxon>
        <taxon>Sorghinae</taxon>
        <taxon>Sorghum</taxon>
    </lineage>
</organism>
<dbReference type="SUPFAM" id="SSF47576">
    <property type="entry name" value="Calponin-homology domain, CH-domain"/>
    <property type="match status" value="1"/>
</dbReference>